<gene>
    <name evidence="1" type="ORF">O181_020432</name>
</gene>
<organism evidence="1 2">
    <name type="scientific">Austropuccinia psidii MF-1</name>
    <dbReference type="NCBI Taxonomy" id="1389203"/>
    <lineage>
        <taxon>Eukaryota</taxon>
        <taxon>Fungi</taxon>
        <taxon>Dikarya</taxon>
        <taxon>Basidiomycota</taxon>
        <taxon>Pucciniomycotina</taxon>
        <taxon>Pucciniomycetes</taxon>
        <taxon>Pucciniales</taxon>
        <taxon>Sphaerophragmiaceae</taxon>
        <taxon>Austropuccinia</taxon>
    </lineage>
</organism>
<protein>
    <submittedName>
        <fullName evidence="1">Uncharacterized protein</fullName>
    </submittedName>
</protein>
<dbReference type="AlphaFoldDB" id="A0A9Q3GVB4"/>
<evidence type="ECO:0000313" key="2">
    <source>
        <dbReference type="Proteomes" id="UP000765509"/>
    </source>
</evidence>
<dbReference type="EMBL" id="AVOT02006081">
    <property type="protein sequence ID" value="MBW0480717.1"/>
    <property type="molecule type" value="Genomic_DNA"/>
</dbReference>
<proteinExistence type="predicted"/>
<accession>A0A9Q3GVB4</accession>
<comment type="caution">
    <text evidence="1">The sequence shown here is derived from an EMBL/GenBank/DDBJ whole genome shotgun (WGS) entry which is preliminary data.</text>
</comment>
<sequence>MSYRKGNIKLNPKFVVLEDVHTEELLLGTDYQRMYGIQIYNSKNRHITIVKNKKKKFPLDIYQLSNQNPSEELLNEFKEGKFISNLTSKQKFSLLKTLRNNRPDCAIVKSSWGKSEFMI</sequence>
<evidence type="ECO:0000313" key="1">
    <source>
        <dbReference type="EMBL" id="MBW0480717.1"/>
    </source>
</evidence>
<keyword evidence="2" id="KW-1185">Reference proteome</keyword>
<dbReference type="Proteomes" id="UP000765509">
    <property type="component" value="Unassembled WGS sequence"/>
</dbReference>
<reference evidence="1" key="1">
    <citation type="submission" date="2021-03" db="EMBL/GenBank/DDBJ databases">
        <title>Draft genome sequence of rust myrtle Austropuccinia psidii MF-1, a brazilian biotype.</title>
        <authorList>
            <person name="Quecine M.C."/>
            <person name="Pachon D.M.R."/>
            <person name="Bonatelli M.L."/>
            <person name="Correr F.H."/>
            <person name="Franceschini L.M."/>
            <person name="Leite T.F."/>
            <person name="Margarido G.R.A."/>
            <person name="Almeida C.A."/>
            <person name="Ferrarezi J.A."/>
            <person name="Labate C.A."/>
        </authorList>
    </citation>
    <scope>NUCLEOTIDE SEQUENCE</scope>
    <source>
        <strain evidence="1">MF-1</strain>
    </source>
</reference>
<name>A0A9Q3GVB4_9BASI</name>